<evidence type="ECO:0000313" key="1">
    <source>
        <dbReference type="EMBL" id="MTJ42327.1"/>
    </source>
</evidence>
<dbReference type="Proteomes" id="UP001517388">
    <property type="component" value="Unassembled WGS sequence"/>
</dbReference>
<evidence type="ECO:0000313" key="2">
    <source>
        <dbReference type="Proteomes" id="UP001517388"/>
    </source>
</evidence>
<sequence length="241" mass="26554">MNPISNDNESIDASVEQRKKAKKSPIQRSIQWFSGGLTAALILSYGGAAIKAETSKPTAAQEGVTNLKQDGISPKQGSTPSGLEPNSSYKISRGELTAQQKQFVGSWRLVSWINKDAQGNVTYPFGKDSVGYLMYTPDGHMCATFSKNKRPNFPSGDILGGTLEEQAKAVQTYITYCGKYELQKGKVVHRVAVSLFPNYVGTNQVRIYSFNKNGELVLTHAPEMMDGKLQTPFITWERFSK</sequence>
<keyword evidence="2" id="KW-1185">Reference proteome</keyword>
<accession>A0ACC7S254</accession>
<dbReference type="EMBL" id="VILF01000001">
    <property type="protein sequence ID" value="MTJ42327.1"/>
    <property type="molecule type" value="Genomic_DNA"/>
</dbReference>
<name>A0ACC7S254_DOLFA</name>
<gene>
    <name evidence="1" type="ORF">FJR39_03390</name>
</gene>
<comment type="caution">
    <text evidence="1">The sequence shown here is derived from an EMBL/GenBank/DDBJ whole genome shotgun (WGS) entry which is preliminary data.</text>
</comment>
<organism evidence="1 2">
    <name type="scientific">Dolichospermum flos-aquae UHCC 0037</name>
    <dbReference type="NCBI Taxonomy" id="2590026"/>
    <lineage>
        <taxon>Bacteria</taxon>
        <taxon>Bacillati</taxon>
        <taxon>Cyanobacteriota</taxon>
        <taxon>Cyanophyceae</taxon>
        <taxon>Nostocales</taxon>
        <taxon>Aphanizomenonaceae</taxon>
        <taxon>Dolichospermum</taxon>
    </lineage>
</organism>
<protein>
    <submittedName>
        <fullName evidence="1">Lipocalin-like domain-containing protein</fullName>
    </submittedName>
</protein>
<proteinExistence type="predicted"/>
<reference evidence="2" key="1">
    <citation type="journal article" date="2020" name="Toxins">
        <title>Phylogenomic Analysis of Secondary Metabolism in the Toxic Cyanobacterial Genera Anabaena, Dolichospermum and Aphanizomenon.</title>
        <authorList>
            <person name="Oesterholm J."/>
            <person name="Popin R.V."/>
            <person name="Fewer D.P."/>
            <person name="Sivonen K."/>
        </authorList>
    </citation>
    <scope>NUCLEOTIDE SEQUENCE [LARGE SCALE GENOMIC DNA]</scope>
    <source>
        <strain evidence="2">UHCC 0037</strain>
    </source>
</reference>